<feature type="binding site" description="covalent" evidence="8">
    <location>
        <position position="221"/>
    </location>
    <ligand>
        <name>heme c</name>
        <dbReference type="ChEBI" id="CHEBI:61717"/>
        <label>2</label>
    </ligand>
</feature>
<protein>
    <submittedName>
        <fullName evidence="12">Cytochrome-c peroxidase</fullName>
    </submittedName>
</protein>
<sequence length="349" mass="39289">MQKWIVLLAVVAVIIACQNNAEEEYIAVPTPMELSIPTNFPEVAYNLEVNPLTEEGFELGKKLFYDGSLSSTGVVSCGFCHEQAFSFTHHGHTVSHGVNGLEGFRNAQPLHNLAFFNEFTWDGAATHLDLQPIIPITSEVEMNERIPNVLSKLRADKEYPKLFTKAYGDDVINSERLLKALSQFMLQMVSGNSRYDKYSRGEGEILTDKELAGLETFRQKCANCHAGELFTDQSYRNNGLPMNPNFPEEEGRKRVSGFQEDHYKFRVPSLRNIELTFPYMHDGRFGTLEAVMDFYANGMVANGTVDPSLIDSNGSLGIPLSITEKENIIAFLKTLTDNEFIEDKRFAEF</sequence>
<evidence type="ECO:0000256" key="7">
    <source>
        <dbReference type="ARBA" id="ARBA00023004"/>
    </source>
</evidence>
<dbReference type="InterPro" id="IPR036909">
    <property type="entry name" value="Cyt_c-like_dom_sf"/>
</dbReference>
<evidence type="ECO:0000256" key="2">
    <source>
        <dbReference type="ARBA" id="ARBA00022617"/>
    </source>
</evidence>
<dbReference type="RefSeq" id="WP_080318839.1">
    <property type="nucleotide sequence ID" value="NZ_MTBC01000004.1"/>
</dbReference>
<feature type="domain" description="Cytochrome c" evidence="11">
    <location>
        <begin position="208"/>
        <end position="336"/>
    </location>
</feature>
<dbReference type="Gene3D" id="1.10.760.10">
    <property type="entry name" value="Cytochrome c-like domain"/>
    <property type="match status" value="2"/>
</dbReference>
<dbReference type="GO" id="GO:0004130">
    <property type="term" value="F:cytochrome-c peroxidase activity"/>
    <property type="evidence" value="ECO:0007669"/>
    <property type="project" value="TreeGrafter"/>
</dbReference>
<proteinExistence type="predicted"/>
<dbReference type="OrthoDB" id="9805202at2"/>
<dbReference type="GO" id="GO:0020037">
    <property type="term" value="F:heme binding"/>
    <property type="evidence" value="ECO:0007669"/>
    <property type="project" value="InterPro"/>
</dbReference>
<dbReference type="GO" id="GO:0042597">
    <property type="term" value="C:periplasmic space"/>
    <property type="evidence" value="ECO:0007669"/>
    <property type="project" value="UniProtKB-SubCell"/>
</dbReference>
<evidence type="ECO:0000313" key="13">
    <source>
        <dbReference type="Proteomes" id="UP000191680"/>
    </source>
</evidence>
<dbReference type="PROSITE" id="PS51007">
    <property type="entry name" value="CYTC"/>
    <property type="match status" value="1"/>
</dbReference>
<evidence type="ECO:0000256" key="1">
    <source>
        <dbReference type="ARBA" id="ARBA00004418"/>
    </source>
</evidence>
<keyword evidence="4 10" id="KW-0732">Signal</keyword>
<keyword evidence="7 9" id="KW-0408">Iron</keyword>
<keyword evidence="2 8" id="KW-0349">Heme</keyword>
<comment type="subcellular location">
    <subcellularLocation>
        <location evidence="1">Periplasm</location>
    </subcellularLocation>
</comment>
<feature type="binding site" description="covalent" evidence="8">
    <location>
        <position position="80"/>
    </location>
    <ligand>
        <name>heme c</name>
        <dbReference type="ChEBI" id="CHEBI:61717"/>
        <label>1</label>
    </ligand>
</feature>
<name>A0A1V6LS96_9FLAO</name>
<dbReference type="EMBL" id="MTBC01000004">
    <property type="protein sequence ID" value="OQD43060.1"/>
    <property type="molecule type" value="Genomic_DNA"/>
</dbReference>
<evidence type="ECO:0000256" key="9">
    <source>
        <dbReference type="PIRSR" id="PIRSR000294-2"/>
    </source>
</evidence>
<evidence type="ECO:0000256" key="5">
    <source>
        <dbReference type="ARBA" id="ARBA00022764"/>
    </source>
</evidence>
<feature type="chain" id="PRO_5012031401" evidence="10">
    <location>
        <begin position="22"/>
        <end position="349"/>
    </location>
</feature>
<comment type="caution">
    <text evidence="12">The sequence shown here is derived from an EMBL/GenBank/DDBJ whole genome shotgun (WGS) entry which is preliminary data.</text>
</comment>
<evidence type="ECO:0000256" key="3">
    <source>
        <dbReference type="ARBA" id="ARBA00022723"/>
    </source>
</evidence>
<reference evidence="12 13" key="1">
    <citation type="submission" date="2016-12" db="EMBL/GenBank/DDBJ databases">
        <authorList>
            <person name="Song W.-J."/>
            <person name="Kurnit D.M."/>
        </authorList>
    </citation>
    <scope>NUCLEOTIDE SEQUENCE [LARGE SCALE GENOMIC DNA]</scope>
    <source>
        <strain evidence="12 13">HSG9</strain>
    </source>
</reference>
<dbReference type="GO" id="GO:0046872">
    <property type="term" value="F:metal ion binding"/>
    <property type="evidence" value="ECO:0007669"/>
    <property type="project" value="UniProtKB-KW"/>
</dbReference>
<comment type="cofactor">
    <cofactor evidence="8">
        <name>heme</name>
        <dbReference type="ChEBI" id="CHEBI:30413"/>
    </cofactor>
    <text evidence="8">Binds 2 heme groups.</text>
</comment>
<keyword evidence="12" id="KW-0575">Peroxidase</keyword>
<keyword evidence="5" id="KW-0574">Periplasm</keyword>
<dbReference type="Proteomes" id="UP000191680">
    <property type="component" value="Unassembled WGS sequence"/>
</dbReference>
<dbReference type="InterPro" id="IPR009056">
    <property type="entry name" value="Cyt_c-like_dom"/>
</dbReference>
<dbReference type="Pfam" id="PF03150">
    <property type="entry name" value="CCP_MauG"/>
    <property type="match status" value="1"/>
</dbReference>
<accession>A0A1V6LS96</accession>
<dbReference type="GO" id="GO:0009055">
    <property type="term" value="F:electron transfer activity"/>
    <property type="evidence" value="ECO:0007669"/>
    <property type="project" value="InterPro"/>
</dbReference>
<evidence type="ECO:0000256" key="8">
    <source>
        <dbReference type="PIRSR" id="PIRSR000294-1"/>
    </source>
</evidence>
<gene>
    <name evidence="12" type="ORF">BUL40_08185</name>
</gene>
<evidence type="ECO:0000256" key="4">
    <source>
        <dbReference type="ARBA" id="ARBA00022729"/>
    </source>
</evidence>
<feature type="binding site" description="axial binding residue" evidence="9">
    <location>
        <position position="81"/>
    </location>
    <ligand>
        <name>heme c</name>
        <dbReference type="ChEBI" id="CHEBI:61717"/>
        <label>1</label>
    </ligand>
    <ligandPart>
        <name>Fe</name>
        <dbReference type="ChEBI" id="CHEBI:18248"/>
    </ligandPart>
</feature>
<evidence type="ECO:0000259" key="11">
    <source>
        <dbReference type="PROSITE" id="PS51007"/>
    </source>
</evidence>
<keyword evidence="6" id="KW-0560">Oxidoreductase</keyword>
<keyword evidence="13" id="KW-1185">Reference proteome</keyword>
<evidence type="ECO:0000256" key="6">
    <source>
        <dbReference type="ARBA" id="ARBA00023002"/>
    </source>
</evidence>
<dbReference type="SUPFAM" id="SSF46626">
    <property type="entry name" value="Cytochrome c"/>
    <property type="match status" value="2"/>
</dbReference>
<comment type="PTM">
    <text evidence="8">Binds 2 heme groups per subunit.</text>
</comment>
<dbReference type="InterPro" id="IPR051395">
    <property type="entry name" value="Cytochrome_c_Peroxidase/MauG"/>
</dbReference>
<dbReference type="PANTHER" id="PTHR30600">
    <property type="entry name" value="CYTOCHROME C PEROXIDASE-RELATED"/>
    <property type="match status" value="1"/>
</dbReference>
<feature type="binding site" description="covalent" evidence="8">
    <location>
        <position position="224"/>
    </location>
    <ligand>
        <name>heme c</name>
        <dbReference type="ChEBI" id="CHEBI:61717"/>
        <label>2</label>
    </ligand>
</feature>
<dbReference type="AlphaFoldDB" id="A0A1V6LS96"/>
<keyword evidence="3 9" id="KW-0479">Metal-binding</keyword>
<feature type="binding site" description="axial binding residue" evidence="9">
    <location>
        <position position="225"/>
    </location>
    <ligand>
        <name>heme c</name>
        <dbReference type="ChEBI" id="CHEBI:61717"/>
        <label>2</label>
    </ligand>
    <ligandPart>
        <name>Fe</name>
        <dbReference type="ChEBI" id="CHEBI:18248"/>
    </ligandPart>
</feature>
<feature type="binding site" description="covalent" evidence="8">
    <location>
        <position position="77"/>
    </location>
    <ligand>
        <name>heme c</name>
        <dbReference type="ChEBI" id="CHEBI:61717"/>
        <label>1</label>
    </ligand>
</feature>
<dbReference type="InterPro" id="IPR004852">
    <property type="entry name" value="Di-haem_cyt_c_peroxidsae"/>
</dbReference>
<evidence type="ECO:0000256" key="10">
    <source>
        <dbReference type="SAM" id="SignalP"/>
    </source>
</evidence>
<evidence type="ECO:0000313" key="12">
    <source>
        <dbReference type="EMBL" id="OQD43060.1"/>
    </source>
</evidence>
<dbReference type="PIRSF" id="PIRSF000294">
    <property type="entry name" value="Cytochrome-c_peroxidase"/>
    <property type="match status" value="1"/>
</dbReference>
<dbReference type="PROSITE" id="PS51257">
    <property type="entry name" value="PROKAR_LIPOPROTEIN"/>
    <property type="match status" value="1"/>
</dbReference>
<feature type="signal peptide" evidence="10">
    <location>
        <begin position="1"/>
        <end position="21"/>
    </location>
</feature>
<dbReference type="InterPro" id="IPR026259">
    <property type="entry name" value="MauG/Cytc_peroxidase"/>
</dbReference>
<organism evidence="12 13">
    <name type="scientific">Croceivirga radicis</name>
    <dbReference type="NCBI Taxonomy" id="1929488"/>
    <lineage>
        <taxon>Bacteria</taxon>
        <taxon>Pseudomonadati</taxon>
        <taxon>Bacteroidota</taxon>
        <taxon>Flavobacteriia</taxon>
        <taxon>Flavobacteriales</taxon>
        <taxon>Flavobacteriaceae</taxon>
        <taxon>Croceivirga</taxon>
    </lineage>
</organism>